<gene>
    <name evidence="2" type="ORF">OEZ85_002206</name>
</gene>
<name>A0ABY8U2A0_TETOB</name>
<evidence type="ECO:0000313" key="2">
    <source>
        <dbReference type="EMBL" id="WIA15579.1"/>
    </source>
</evidence>
<evidence type="ECO:0000313" key="3">
    <source>
        <dbReference type="Proteomes" id="UP001244341"/>
    </source>
</evidence>
<feature type="region of interest" description="Disordered" evidence="1">
    <location>
        <begin position="20"/>
        <end position="69"/>
    </location>
</feature>
<reference evidence="2 3" key="1">
    <citation type="submission" date="2023-05" db="EMBL/GenBank/DDBJ databases">
        <title>A 100% complete, gapless, phased diploid assembly of the Scenedesmus obliquus UTEX 3031 genome.</title>
        <authorList>
            <person name="Biondi T.C."/>
            <person name="Hanschen E.R."/>
            <person name="Kwon T."/>
            <person name="Eng W."/>
            <person name="Kruse C.P.S."/>
            <person name="Koehler S.I."/>
            <person name="Kunde Y."/>
            <person name="Gleasner C.D."/>
            <person name="You Mak K.T."/>
            <person name="Polle J."/>
            <person name="Hovde B.T."/>
            <person name="Starkenburg S.R."/>
        </authorList>
    </citation>
    <scope>NUCLEOTIDE SEQUENCE [LARGE SCALE GENOMIC DNA]</scope>
    <source>
        <strain evidence="2 3">DOE0152z</strain>
    </source>
</reference>
<evidence type="ECO:0000256" key="1">
    <source>
        <dbReference type="SAM" id="MobiDB-lite"/>
    </source>
</evidence>
<protein>
    <submittedName>
        <fullName evidence="2">Uncharacterized protein</fullName>
    </submittedName>
</protein>
<sequence>MCRCSRVQCQPHMAWTLKSTRSLSTRSLSTQSPSTQSLSTQSMSTQSLSTQSLSTQSLSTQSPSTQCPRATRQQLQLLLLRSRQPWCQARPRPC</sequence>
<accession>A0ABY8U2A0</accession>
<dbReference type="EMBL" id="CP126213">
    <property type="protein sequence ID" value="WIA15579.1"/>
    <property type="molecule type" value="Genomic_DNA"/>
</dbReference>
<proteinExistence type="predicted"/>
<organism evidence="2 3">
    <name type="scientific">Tetradesmus obliquus</name>
    <name type="common">Green alga</name>
    <name type="synonym">Acutodesmus obliquus</name>
    <dbReference type="NCBI Taxonomy" id="3088"/>
    <lineage>
        <taxon>Eukaryota</taxon>
        <taxon>Viridiplantae</taxon>
        <taxon>Chlorophyta</taxon>
        <taxon>core chlorophytes</taxon>
        <taxon>Chlorophyceae</taxon>
        <taxon>CS clade</taxon>
        <taxon>Sphaeropleales</taxon>
        <taxon>Scenedesmaceae</taxon>
        <taxon>Tetradesmus</taxon>
    </lineage>
</organism>
<keyword evidence="3" id="KW-1185">Reference proteome</keyword>
<dbReference type="Proteomes" id="UP001244341">
    <property type="component" value="Chromosome 6b"/>
</dbReference>